<dbReference type="eggNOG" id="KOG1426">
    <property type="taxonomic scope" value="Eukaryota"/>
</dbReference>
<evidence type="ECO:0000256" key="2">
    <source>
        <dbReference type="PROSITE-ProRule" id="PRU00235"/>
    </source>
</evidence>
<dbReference type="InterPro" id="IPR009091">
    <property type="entry name" value="RCC1/BLIP-II"/>
</dbReference>
<dbReference type="OrthoDB" id="67700at2759"/>
<dbReference type="Pfam" id="PF00168">
    <property type="entry name" value="C2"/>
    <property type="match status" value="1"/>
</dbReference>
<dbReference type="InterPro" id="IPR035892">
    <property type="entry name" value="C2_domain_sf"/>
</dbReference>
<dbReference type="SUPFAM" id="SSF50985">
    <property type="entry name" value="RCC1/BLIP-II"/>
    <property type="match status" value="2"/>
</dbReference>
<dbReference type="RefSeq" id="XP_005830836.1">
    <property type="nucleotide sequence ID" value="XM_005830779.1"/>
</dbReference>
<dbReference type="AlphaFoldDB" id="L1J5T3"/>
<reference evidence="5 7" key="1">
    <citation type="journal article" date="2012" name="Nature">
        <title>Algal genomes reveal evolutionary mosaicism and the fate of nucleomorphs.</title>
        <authorList>
            <consortium name="DOE Joint Genome Institute"/>
            <person name="Curtis B.A."/>
            <person name="Tanifuji G."/>
            <person name="Burki F."/>
            <person name="Gruber A."/>
            <person name="Irimia M."/>
            <person name="Maruyama S."/>
            <person name="Arias M.C."/>
            <person name="Ball S.G."/>
            <person name="Gile G.H."/>
            <person name="Hirakawa Y."/>
            <person name="Hopkins J.F."/>
            <person name="Kuo A."/>
            <person name="Rensing S.A."/>
            <person name="Schmutz J."/>
            <person name="Symeonidi A."/>
            <person name="Elias M."/>
            <person name="Eveleigh R.J."/>
            <person name="Herman E.K."/>
            <person name="Klute M.J."/>
            <person name="Nakayama T."/>
            <person name="Obornik M."/>
            <person name="Reyes-Prieto A."/>
            <person name="Armbrust E.V."/>
            <person name="Aves S.J."/>
            <person name="Beiko R.G."/>
            <person name="Coutinho P."/>
            <person name="Dacks J.B."/>
            <person name="Durnford D.G."/>
            <person name="Fast N.M."/>
            <person name="Green B.R."/>
            <person name="Grisdale C.J."/>
            <person name="Hempel F."/>
            <person name="Henrissat B."/>
            <person name="Hoppner M.P."/>
            <person name="Ishida K."/>
            <person name="Kim E."/>
            <person name="Koreny L."/>
            <person name="Kroth P.G."/>
            <person name="Liu Y."/>
            <person name="Malik S.B."/>
            <person name="Maier U.G."/>
            <person name="McRose D."/>
            <person name="Mock T."/>
            <person name="Neilson J.A."/>
            <person name="Onodera N.T."/>
            <person name="Poole A.M."/>
            <person name="Pritham E.J."/>
            <person name="Richards T.A."/>
            <person name="Rocap G."/>
            <person name="Roy S.W."/>
            <person name="Sarai C."/>
            <person name="Schaack S."/>
            <person name="Shirato S."/>
            <person name="Slamovits C.H."/>
            <person name="Spencer D.F."/>
            <person name="Suzuki S."/>
            <person name="Worden A.Z."/>
            <person name="Zauner S."/>
            <person name="Barry K."/>
            <person name="Bell C."/>
            <person name="Bharti A.K."/>
            <person name="Crow J.A."/>
            <person name="Grimwood J."/>
            <person name="Kramer R."/>
            <person name="Lindquist E."/>
            <person name="Lucas S."/>
            <person name="Salamov A."/>
            <person name="McFadden G.I."/>
            <person name="Lane C.E."/>
            <person name="Keeling P.J."/>
            <person name="Gray M.W."/>
            <person name="Grigoriev I.V."/>
            <person name="Archibald J.M."/>
        </authorList>
    </citation>
    <scope>NUCLEOTIDE SEQUENCE</scope>
    <source>
        <strain evidence="5 7">CCMP2712</strain>
    </source>
</reference>
<dbReference type="STRING" id="905079.L1J5T3"/>
<dbReference type="EnsemblProtists" id="EKX43856">
    <property type="protein sequence ID" value="EKX43856"/>
    <property type="gene ID" value="GUITHDRAFT_110306"/>
</dbReference>
<dbReference type="Proteomes" id="UP000011087">
    <property type="component" value="Unassembled WGS sequence"/>
</dbReference>
<accession>L1J5T3</accession>
<gene>
    <name evidence="5" type="ORF">GUITHDRAFT_110306</name>
</gene>
<evidence type="ECO:0000313" key="7">
    <source>
        <dbReference type="Proteomes" id="UP000011087"/>
    </source>
</evidence>
<keyword evidence="3" id="KW-0175">Coiled coil</keyword>
<evidence type="ECO:0000259" key="4">
    <source>
        <dbReference type="PROSITE" id="PS50004"/>
    </source>
</evidence>
<evidence type="ECO:0000313" key="5">
    <source>
        <dbReference type="EMBL" id="EKX43856.1"/>
    </source>
</evidence>
<evidence type="ECO:0000256" key="3">
    <source>
        <dbReference type="SAM" id="Coils"/>
    </source>
</evidence>
<keyword evidence="1" id="KW-0677">Repeat</keyword>
<reference evidence="7" key="2">
    <citation type="submission" date="2012-11" db="EMBL/GenBank/DDBJ databases">
        <authorList>
            <person name="Kuo A."/>
            <person name="Curtis B.A."/>
            <person name="Tanifuji G."/>
            <person name="Burki F."/>
            <person name="Gruber A."/>
            <person name="Irimia M."/>
            <person name="Maruyama S."/>
            <person name="Arias M.C."/>
            <person name="Ball S.G."/>
            <person name="Gile G.H."/>
            <person name="Hirakawa Y."/>
            <person name="Hopkins J.F."/>
            <person name="Rensing S.A."/>
            <person name="Schmutz J."/>
            <person name="Symeonidi A."/>
            <person name="Elias M."/>
            <person name="Eveleigh R.J."/>
            <person name="Herman E.K."/>
            <person name="Klute M.J."/>
            <person name="Nakayama T."/>
            <person name="Obornik M."/>
            <person name="Reyes-Prieto A."/>
            <person name="Armbrust E.V."/>
            <person name="Aves S.J."/>
            <person name="Beiko R.G."/>
            <person name="Coutinho P."/>
            <person name="Dacks J.B."/>
            <person name="Durnford D.G."/>
            <person name="Fast N.M."/>
            <person name="Green B.R."/>
            <person name="Grisdale C."/>
            <person name="Hempe F."/>
            <person name="Henrissat B."/>
            <person name="Hoppner M.P."/>
            <person name="Ishida K.-I."/>
            <person name="Kim E."/>
            <person name="Koreny L."/>
            <person name="Kroth P.G."/>
            <person name="Liu Y."/>
            <person name="Malik S.-B."/>
            <person name="Maier U.G."/>
            <person name="McRose D."/>
            <person name="Mock T."/>
            <person name="Neilson J.A."/>
            <person name="Onodera N.T."/>
            <person name="Poole A.M."/>
            <person name="Pritham E.J."/>
            <person name="Richards T.A."/>
            <person name="Rocap G."/>
            <person name="Roy S.W."/>
            <person name="Sarai C."/>
            <person name="Schaack S."/>
            <person name="Shirato S."/>
            <person name="Slamovits C.H."/>
            <person name="Spencer D.F."/>
            <person name="Suzuki S."/>
            <person name="Worden A.Z."/>
            <person name="Zauner S."/>
            <person name="Barry K."/>
            <person name="Bell C."/>
            <person name="Bharti A.K."/>
            <person name="Crow J.A."/>
            <person name="Grimwood J."/>
            <person name="Kramer R."/>
            <person name="Lindquist E."/>
            <person name="Lucas S."/>
            <person name="Salamov A."/>
            <person name="McFadden G.I."/>
            <person name="Lane C.E."/>
            <person name="Keeling P.J."/>
            <person name="Gray M.W."/>
            <person name="Grigoriev I.V."/>
            <person name="Archibald J.M."/>
        </authorList>
    </citation>
    <scope>NUCLEOTIDE SEQUENCE</scope>
    <source>
        <strain evidence="7">CCMP2712</strain>
    </source>
</reference>
<keyword evidence="7" id="KW-1185">Reference proteome</keyword>
<feature type="domain" description="C2" evidence="4">
    <location>
        <begin position="1"/>
        <end position="134"/>
    </location>
</feature>
<dbReference type="Pfam" id="PF00415">
    <property type="entry name" value="RCC1"/>
    <property type="match status" value="4"/>
</dbReference>
<feature type="coiled-coil region" evidence="3">
    <location>
        <begin position="150"/>
        <end position="210"/>
    </location>
</feature>
<evidence type="ECO:0000313" key="6">
    <source>
        <dbReference type="EnsemblProtists" id="EKX43856"/>
    </source>
</evidence>
<feature type="repeat" description="RCC1" evidence="2">
    <location>
        <begin position="513"/>
        <end position="564"/>
    </location>
</feature>
<dbReference type="InterPro" id="IPR051625">
    <property type="entry name" value="Signaling_Regulatory_Domain"/>
</dbReference>
<feature type="repeat" description="RCC1" evidence="2">
    <location>
        <begin position="455"/>
        <end position="512"/>
    </location>
</feature>
<dbReference type="InterPro" id="IPR000008">
    <property type="entry name" value="C2_dom"/>
</dbReference>
<reference evidence="6" key="3">
    <citation type="submission" date="2015-06" db="UniProtKB">
        <authorList>
            <consortium name="EnsemblProtists"/>
        </authorList>
    </citation>
    <scope>IDENTIFICATION</scope>
</reference>
<feature type="repeat" description="RCC1" evidence="2">
    <location>
        <begin position="402"/>
        <end position="454"/>
    </location>
</feature>
<dbReference type="PaxDb" id="55529-EKX43856"/>
<dbReference type="PROSITE" id="PS50012">
    <property type="entry name" value="RCC1_3"/>
    <property type="match status" value="4"/>
</dbReference>
<dbReference type="SUPFAM" id="SSF49562">
    <property type="entry name" value="C2 domain (Calcium/lipid-binding domain, CaLB)"/>
    <property type="match status" value="1"/>
</dbReference>
<dbReference type="InterPro" id="IPR000408">
    <property type="entry name" value="Reg_chr_condens"/>
</dbReference>
<dbReference type="PROSITE" id="PS50004">
    <property type="entry name" value="C2"/>
    <property type="match status" value="1"/>
</dbReference>
<organism evidence="5">
    <name type="scientific">Guillardia theta (strain CCMP2712)</name>
    <name type="common">Cryptophyte</name>
    <dbReference type="NCBI Taxonomy" id="905079"/>
    <lineage>
        <taxon>Eukaryota</taxon>
        <taxon>Cryptophyceae</taxon>
        <taxon>Pyrenomonadales</taxon>
        <taxon>Geminigeraceae</taxon>
        <taxon>Guillardia</taxon>
    </lineage>
</organism>
<name>L1J5T3_GUITC</name>
<dbReference type="SMART" id="SM00239">
    <property type="entry name" value="C2"/>
    <property type="match status" value="1"/>
</dbReference>
<dbReference type="CDD" id="cd00030">
    <property type="entry name" value="C2"/>
    <property type="match status" value="1"/>
</dbReference>
<sequence length="617" mass="68624">MKELNEIQELMGWPKGLLVMTVIKGTHLPKTDTIGLCDPFVTISLGEHSLKTRHVRKTLNPTWNEVLELPVDDGEEIIGKYMQLSEKSLADARRTACLSVQLYDWDVTGSELIGQCTIELYALMEKISRPDRLGFDGQRTKLLVRFRFVLDEAAAKVKAAARLAREERERRRRLALALEEERRLQSQIIEENLQRQLEAKEKFLAQLQRESMVCTPALIRYESLPCTAVAAGVGHSLFINENGAVLSCGSGEWGQLGLLQPGVSDEDREMEDEDFVYEQLVSREIHFHPSLFGNGQIKIVQVAAGARHSMLLSDCGMVLSCGDGRYGALGYDERVQRTPRRFAAVGCCFHAKEIDNVWHCWQGGQDLRAWEEREHGSVPQSDLDGRCVSLNVLLAMLRVCEQTVYAFGSGGHGRLGLGEETDKILQPTRIHGLLSYSVMMASAGDYHSLFLTSEQEVFATGSNQFGQLGLAWTGREDRKRYVLSPVRMEAMVGVEVVHVTAGSLHSLLVGREGDVFACGCNFNGQCGGGDKSALEAPTKIKFLEGIKIIAASAGTKVIGRIRNQSLAKAWDAWLRELDESCDISDWLNEAAGTQQEDSWSEALAEAQTLLTWVFRDM</sequence>
<evidence type="ECO:0000256" key="1">
    <source>
        <dbReference type="ARBA" id="ARBA00022737"/>
    </source>
</evidence>
<dbReference type="HOGENOM" id="CLU_443104_0_0_1"/>
<proteinExistence type="predicted"/>
<dbReference type="Gene3D" id="2.60.40.150">
    <property type="entry name" value="C2 domain"/>
    <property type="match status" value="1"/>
</dbReference>
<dbReference type="Gene3D" id="2.130.10.30">
    <property type="entry name" value="Regulator of chromosome condensation 1/beta-lactamase-inhibitor protein II"/>
    <property type="match status" value="2"/>
</dbReference>
<feature type="repeat" description="RCC1" evidence="2">
    <location>
        <begin position="243"/>
        <end position="315"/>
    </location>
</feature>
<dbReference type="KEGG" id="gtt:GUITHDRAFT_110306"/>
<protein>
    <recommendedName>
        <fullName evidence="4">C2 domain-containing protein</fullName>
    </recommendedName>
</protein>
<dbReference type="PRINTS" id="PR00633">
    <property type="entry name" value="RCCNDNSATION"/>
</dbReference>
<dbReference type="PROSITE" id="PS00626">
    <property type="entry name" value="RCC1_2"/>
    <property type="match status" value="4"/>
</dbReference>
<dbReference type="EMBL" id="JH993008">
    <property type="protein sequence ID" value="EKX43856.1"/>
    <property type="molecule type" value="Genomic_DNA"/>
</dbReference>
<dbReference type="GeneID" id="17300440"/>
<dbReference type="PANTHER" id="PTHR22872">
    <property type="entry name" value="BTK-BINDING PROTEIN-RELATED"/>
    <property type="match status" value="1"/>
</dbReference>